<dbReference type="AlphaFoldDB" id="A0AAN6SSP6"/>
<accession>A0AAN6SSP6</accession>
<proteinExistence type="predicted"/>
<dbReference type="Proteomes" id="UP001303115">
    <property type="component" value="Unassembled WGS sequence"/>
</dbReference>
<dbReference type="GO" id="GO:0016787">
    <property type="term" value="F:hydrolase activity"/>
    <property type="evidence" value="ECO:0007669"/>
    <property type="project" value="InterPro"/>
</dbReference>
<feature type="region of interest" description="Disordered" evidence="1">
    <location>
        <begin position="88"/>
        <end position="109"/>
    </location>
</feature>
<dbReference type="EMBL" id="MU854373">
    <property type="protein sequence ID" value="KAK4040628.1"/>
    <property type="molecule type" value="Genomic_DNA"/>
</dbReference>
<feature type="domain" description="Alpha/beta hydrolase fold-3" evidence="2">
    <location>
        <begin position="121"/>
        <end position="213"/>
    </location>
</feature>
<organism evidence="3 4">
    <name type="scientific">Parachaetomium inaequale</name>
    <dbReference type="NCBI Taxonomy" id="2588326"/>
    <lineage>
        <taxon>Eukaryota</taxon>
        <taxon>Fungi</taxon>
        <taxon>Dikarya</taxon>
        <taxon>Ascomycota</taxon>
        <taxon>Pezizomycotina</taxon>
        <taxon>Sordariomycetes</taxon>
        <taxon>Sordariomycetidae</taxon>
        <taxon>Sordariales</taxon>
        <taxon>Chaetomiaceae</taxon>
        <taxon>Parachaetomium</taxon>
    </lineage>
</organism>
<sequence>MDSKKTPLVMLDRMVAGRVDKVEEGEAEFIYSFLDTNCDRGRDETYVKNPKADSADPEDFEIRRLPKFNWKPDIIAELQSTAIRGPHGTIPIRVLPPESTRRGPATRLPSDAPMAEELESGTSEHHLQCKGVTEFADHYFRRPDGPAPHEYDENVAAGLQGRVDLSKLSPAIICTNGFGPLRDADSQYVNKLHAASQPFYAWHRSTKVLHGWMQLTEWYNQSREAVDEVGQDVKMLLYGERPDDEARRVKELYG</sequence>
<comment type="caution">
    <text evidence="3">The sequence shown here is derived from an EMBL/GenBank/DDBJ whole genome shotgun (WGS) entry which is preliminary data.</text>
</comment>
<gene>
    <name evidence="3" type="ORF">C8A01DRAFT_35392</name>
</gene>
<dbReference type="Gene3D" id="3.40.50.1820">
    <property type="entry name" value="alpha/beta hydrolase"/>
    <property type="match status" value="1"/>
</dbReference>
<reference evidence="4" key="1">
    <citation type="journal article" date="2023" name="Mol. Phylogenet. Evol.">
        <title>Genome-scale phylogeny and comparative genomics of the fungal order Sordariales.</title>
        <authorList>
            <person name="Hensen N."/>
            <person name="Bonometti L."/>
            <person name="Westerberg I."/>
            <person name="Brannstrom I.O."/>
            <person name="Guillou S."/>
            <person name="Cros-Aarteil S."/>
            <person name="Calhoun S."/>
            <person name="Haridas S."/>
            <person name="Kuo A."/>
            <person name="Mondo S."/>
            <person name="Pangilinan J."/>
            <person name="Riley R."/>
            <person name="LaButti K."/>
            <person name="Andreopoulos B."/>
            <person name="Lipzen A."/>
            <person name="Chen C."/>
            <person name="Yan M."/>
            <person name="Daum C."/>
            <person name="Ng V."/>
            <person name="Clum A."/>
            <person name="Steindorff A."/>
            <person name="Ohm R.A."/>
            <person name="Martin F."/>
            <person name="Silar P."/>
            <person name="Natvig D.O."/>
            <person name="Lalanne C."/>
            <person name="Gautier V."/>
            <person name="Ament-Velasquez S.L."/>
            <person name="Kruys A."/>
            <person name="Hutchinson M.I."/>
            <person name="Powell A.J."/>
            <person name="Barry K."/>
            <person name="Miller A.N."/>
            <person name="Grigoriev I.V."/>
            <person name="Debuchy R."/>
            <person name="Gladieux P."/>
            <person name="Hiltunen Thoren M."/>
            <person name="Johannesson H."/>
        </authorList>
    </citation>
    <scope>NUCLEOTIDE SEQUENCE [LARGE SCALE GENOMIC DNA]</scope>
    <source>
        <strain evidence="4">CBS 284.82</strain>
    </source>
</reference>
<dbReference type="InterPro" id="IPR013094">
    <property type="entry name" value="AB_hydrolase_3"/>
</dbReference>
<dbReference type="Pfam" id="PF07859">
    <property type="entry name" value="Abhydrolase_3"/>
    <property type="match status" value="1"/>
</dbReference>
<evidence type="ECO:0000259" key="2">
    <source>
        <dbReference type="Pfam" id="PF07859"/>
    </source>
</evidence>
<protein>
    <recommendedName>
        <fullName evidence="2">Alpha/beta hydrolase fold-3 domain-containing protein</fullName>
    </recommendedName>
</protein>
<evidence type="ECO:0000313" key="4">
    <source>
        <dbReference type="Proteomes" id="UP001303115"/>
    </source>
</evidence>
<evidence type="ECO:0000256" key="1">
    <source>
        <dbReference type="SAM" id="MobiDB-lite"/>
    </source>
</evidence>
<keyword evidence="4" id="KW-1185">Reference proteome</keyword>
<evidence type="ECO:0000313" key="3">
    <source>
        <dbReference type="EMBL" id="KAK4040628.1"/>
    </source>
</evidence>
<dbReference type="InterPro" id="IPR029058">
    <property type="entry name" value="AB_hydrolase_fold"/>
</dbReference>
<name>A0AAN6SSP6_9PEZI</name>